<feature type="region of interest" description="Disordered" evidence="6">
    <location>
        <begin position="66"/>
        <end position="102"/>
    </location>
</feature>
<dbReference type="PANTHER" id="PTHR30055">
    <property type="entry name" value="HTH-TYPE TRANSCRIPTIONAL REGULATOR RUTR"/>
    <property type="match status" value="1"/>
</dbReference>
<dbReference type="EMBL" id="PKGO01000006">
    <property type="protein sequence ID" value="PKY70204.1"/>
    <property type="molecule type" value="Genomic_DNA"/>
</dbReference>
<dbReference type="Gene3D" id="1.10.357.10">
    <property type="entry name" value="Tetracycline Repressor, domain 2"/>
    <property type="match status" value="1"/>
</dbReference>
<protein>
    <recommendedName>
        <fullName evidence="7">HTH tetR-type domain-containing protein</fullName>
    </recommendedName>
</protein>
<keyword evidence="3 5" id="KW-0238">DNA-binding</keyword>
<evidence type="ECO:0000313" key="9">
    <source>
        <dbReference type="Proteomes" id="UP000242755"/>
    </source>
</evidence>
<proteinExistence type="predicted"/>
<keyword evidence="2" id="KW-0805">Transcription regulation</keyword>
<dbReference type="InterPro" id="IPR009057">
    <property type="entry name" value="Homeodomain-like_sf"/>
</dbReference>
<dbReference type="PRINTS" id="PR00455">
    <property type="entry name" value="HTHTETR"/>
</dbReference>
<dbReference type="InterPro" id="IPR050109">
    <property type="entry name" value="HTH-type_TetR-like_transc_reg"/>
</dbReference>
<dbReference type="AlphaFoldDB" id="A0A2I1IGG0"/>
<evidence type="ECO:0000256" key="4">
    <source>
        <dbReference type="ARBA" id="ARBA00023163"/>
    </source>
</evidence>
<evidence type="ECO:0000256" key="1">
    <source>
        <dbReference type="ARBA" id="ARBA00022491"/>
    </source>
</evidence>
<dbReference type="GO" id="GO:0000976">
    <property type="term" value="F:transcription cis-regulatory region binding"/>
    <property type="evidence" value="ECO:0007669"/>
    <property type="project" value="TreeGrafter"/>
</dbReference>
<evidence type="ECO:0000256" key="5">
    <source>
        <dbReference type="PROSITE-ProRule" id="PRU00335"/>
    </source>
</evidence>
<feature type="domain" description="HTH tetR-type" evidence="7">
    <location>
        <begin position="103"/>
        <end position="163"/>
    </location>
</feature>
<accession>A0A2I1IGG0</accession>
<evidence type="ECO:0000256" key="6">
    <source>
        <dbReference type="SAM" id="MobiDB-lite"/>
    </source>
</evidence>
<dbReference type="SUPFAM" id="SSF46689">
    <property type="entry name" value="Homeodomain-like"/>
    <property type="match status" value="1"/>
</dbReference>
<keyword evidence="4" id="KW-0804">Transcription</keyword>
<dbReference type="Pfam" id="PF00440">
    <property type="entry name" value="TetR_N"/>
    <property type="match status" value="1"/>
</dbReference>
<feature type="DNA-binding region" description="H-T-H motif" evidence="5">
    <location>
        <begin position="126"/>
        <end position="145"/>
    </location>
</feature>
<evidence type="ECO:0000259" key="7">
    <source>
        <dbReference type="PROSITE" id="PS50977"/>
    </source>
</evidence>
<dbReference type="Proteomes" id="UP000242755">
    <property type="component" value="Unassembled WGS sequence"/>
</dbReference>
<dbReference type="GO" id="GO:0003700">
    <property type="term" value="F:DNA-binding transcription factor activity"/>
    <property type="evidence" value="ECO:0007669"/>
    <property type="project" value="TreeGrafter"/>
</dbReference>
<evidence type="ECO:0000256" key="2">
    <source>
        <dbReference type="ARBA" id="ARBA00023015"/>
    </source>
</evidence>
<gene>
    <name evidence="8" type="ORF">CYJ40_07190</name>
</gene>
<sequence length="307" mass="33589">MVSSSLMSAVASGRRCAVRSRMVDKWAMGDPFASLRWSSRPTGLSFKPLSFSKCIGYYPFGEELGPGLRKQPKSRADDRPTTGRTTGPQHERTHMADVTHSDMSSKARIRTAALKLFAAHGHHAVSLRQIAEATPIAHGSVVHHFGSKAGLIRAIEDDILARLREALDDLPPDISTAEELRRIRDANVGRLLEANPEIVDYTRRILLAPGAEAEGTSGLAHRITELTRDVIRGARSAGFSTSTGPEAVQVAELLVRYLGRLFLVPMLDHIWDGLENSEGLPPRSTTDLAVRVTYTSDTTEPHTKETP</sequence>
<dbReference type="STRING" id="1176165.GCA_001584405_00649"/>
<dbReference type="InterPro" id="IPR001647">
    <property type="entry name" value="HTH_TetR"/>
</dbReference>
<evidence type="ECO:0000256" key="3">
    <source>
        <dbReference type="ARBA" id="ARBA00023125"/>
    </source>
</evidence>
<dbReference type="PROSITE" id="PS50977">
    <property type="entry name" value="HTH_TETR_2"/>
    <property type="match status" value="1"/>
</dbReference>
<dbReference type="PANTHER" id="PTHR30055:SF175">
    <property type="entry name" value="HTH-TYPE TRANSCRIPTIONAL REPRESSOR KSTR2"/>
    <property type="match status" value="1"/>
</dbReference>
<comment type="caution">
    <text evidence="8">The sequence shown here is derived from an EMBL/GenBank/DDBJ whole genome shotgun (WGS) entry which is preliminary data.</text>
</comment>
<reference evidence="8 9" key="1">
    <citation type="submission" date="2017-12" db="EMBL/GenBank/DDBJ databases">
        <title>Phylogenetic diversity of female urinary microbiome.</title>
        <authorList>
            <person name="Thomas-White K."/>
            <person name="Wolfe A.J."/>
        </authorList>
    </citation>
    <scope>NUCLEOTIDE SEQUENCE [LARGE SCALE GENOMIC DNA]</scope>
    <source>
        <strain evidence="8 9">UMB0426</strain>
    </source>
</reference>
<evidence type="ECO:0000313" key="8">
    <source>
        <dbReference type="EMBL" id="PKY70204.1"/>
    </source>
</evidence>
<organism evidence="8 9">
    <name type="scientific">Brevibacterium ravenspurgense</name>
    <dbReference type="NCBI Taxonomy" id="479117"/>
    <lineage>
        <taxon>Bacteria</taxon>
        <taxon>Bacillati</taxon>
        <taxon>Actinomycetota</taxon>
        <taxon>Actinomycetes</taxon>
        <taxon>Micrococcales</taxon>
        <taxon>Brevibacteriaceae</taxon>
        <taxon>Brevibacterium</taxon>
    </lineage>
</organism>
<keyword evidence="1" id="KW-0678">Repressor</keyword>
<feature type="compositionally biased region" description="Basic and acidic residues" evidence="6">
    <location>
        <begin position="89"/>
        <end position="102"/>
    </location>
</feature>
<name>A0A2I1IGG0_9MICO</name>